<dbReference type="AlphaFoldDB" id="A0A5C1AKS2"/>
<dbReference type="Proteomes" id="UP000324974">
    <property type="component" value="Chromosome"/>
</dbReference>
<reference evidence="2" key="1">
    <citation type="submission" date="2019-08" db="EMBL/GenBank/DDBJ databases">
        <title>Limnoglobus roseus gen. nov., sp. nov., a novel freshwater planctomycete with a giant genome from the family Gemmataceae.</title>
        <authorList>
            <person name="Kulichevskaya I.S."/>
            <person name="Naumoff D.G."/>
            <person name="Miroshnikov K."/>
            <person name="Ivanova A."/>
            <person name="Philippov D.A."/>
            <person name="Hakobyan A."/>
            <person name="Rijpstra I.C."/>
            <person name="Sinninghe Damste J.S."/>
            <person name="Liesack W."/>
            <person name="Dedysh S.N."/>
        </authorList>
    </citation>
    <scope>NUCLEOTIDE SEQUENCE [LARGE SCALE GENOMIC DNA]</scope>
    <source>
        <strain evidence="2">PX52</strain>
    </source>
</reference>
<gene>
    <name evidence="1" type="ORF">PX52LOC_04770</name>
</gene>
<evidence type="ECO:0000313" key="1">
    <source>
        <dbReference type="EMBL" id="QEL17764.1"/>
    </source>
</evidence>
<name>A0A5C1AKS2_9BACT</name>
<evidence type="ECO:0000313" key="2">
    <source>
        <dbReference type="Proteomes" id="UP000324974"/>
    </source>
</evidence>
<dbReference type="EMBL" id="CP042425">
    <property type="protein sequence ID" value="QEL17764.1"/>
    <property type="molecule type" value="Genomic_DNA"/>
</dbReference>
<organism evidence="1 2">
    <name type="scientific">Limnoglobus roseus</name>
    <dbReference type="NCBI Taxonomy" id="2598579"/>
    <lineage>
        <taxon>Bacteria</taxon>
        <taxon>Pseudomonadati</taxon>
        <taxon>Planctomycetota</taxon>
        <taxon>Planctomycetia</taxon>
        <taxon>Gemmatales</taxon>
        <taxon>Gemmataceae</taxon>
        <taxon>Limnoglobus</taxon>
    </lineage>
</organism>
<accession>A0A5C1AKS2</accession>
<proteinExistence type="predicted"/>
<dbReference type="RefSeq" id="WP_149112332.1">
    <property type="nucleotide sequence ID" value="NZ_CP042425.1"/>
</dbReference>
<protein>
    <submittedName>
        <fullName evidence="1">WD40 repeat domain-containing protein</fullName>
    </submittedName>
</protein>
<dbReference type="KEGG" id="lrs:PX52LOC_04770"/>
<keyword evidence="2" id="KW-1185">Reference proteome</keyword>
<sequence length="173" mass="17571">MAVTRKASANVCDVPVGSVKAYRAGWDLAARPGQAVAVVRANVSPVAAADAEAVGRAAAALDATAFADRDAAEKELLKLGPAAAPALRKLVAATPSVEQRDRAEKVLAAYADRLTRVTPSAADVPGVRAVTALERTATPGALAVLDALAGGASDARLTREAKAAADRLRPTVR</sequence>